<name>A0A0D0IY27_9BACT</name>
<reference evidence="1 2" key="1">
    <citation type="submission" date="2015-01" db="EMBL/GenBank/DDBJ databases">
        <title>Comparative genomics of non-oral Prevotella species.</title>
        <authorList>
            <person name="Accetto T."/>
            <person name="Nograsek B."/>
            <person name="Avgustin G."/>
        </authorList>
    </citation>
    <scope>NUCLEOTIDE SEQUENCE [LARGE SCALE GENOMIC DNA]</scope>
    <source>
        <strain evidence="1 2">P5-119</strain>
    </source>
</reference>
<proteinExistence type="predicted"/>
<protein>
    <submittedName>
        <fullName evidence="1">Uncharacterized protein</fullName>
    </submittedName>
</protein>
<evidence type="ECO:0000313" key="1">
    <source>
        <dbReference type="EMBL" id="KIP64473.1"/>
    </source>
</evidence>
<organism evidence="1 2">
    <name type="scientific">Prevotella pectinovora</name>
    <dbReference type="NCBI Taxonomy" id="1602169"/>
    <lineage>
        <taxon>Bacteria</taxon>
        <taxon>Pseudomonadati</taxon>
        <taxon>Bacteroidota</taxon>
        <taxon>Bacteroidia</taxon>
        <taxon>Bacteroidales</taxon>
        <taxon>Prevotellaceae</taxon>
        <taxon>Prevotella</taxon>
    </lineage>
</organism>
<dbReference type="RefSeq" id="WP_042517705.1">
    <property type="nucleotide sequence ID" value="NZ_JXQI01000082.1"/>
</dbReference>
<evidence type="ECO:0000313" key="2">
    <source>
        <dbReference type="Proteomes" id="UP000032046"/>
    </source>
</evidence>
<accession>A0A0D0IY27</accession>
<sequence>MPAYDHQQWMKYMRRHEANVFNAIFYDKEEVTEDDIQRVIADVASFFSLPVPEINGKCESFAEVLLGDKAGECELSYNLEMLRNAGINNKDAFTLCFVHEMAHQALHRYQFMLFCSERWMQELAADLTAGLYAERHHLATGKFKYALSTQKCSITHPDGKIRENIVECGRHYLEQQIVNGTKMMNMVLQIMPTFVFTHKKKLKTEWYQLLDELEHSPQEPVRYRIEDLPDSNLIKQAVLKYKLSKAQEDENYR</sequence>
<keyword evidence="2" id="KW-1185">Reference proteome</keyword>
<dbReference type="Proteomes" id="UP000032046">
    <property type="component" value="Unassembled WGS sequence"/>
</dbReference>
<dbReference type="STRING" id="1602171.ST44_02230"/>
<dbReference type="AlphaFoldDB" id="A0A0D0IY27"/>
<dbReference type="OrthoDB" id="1074096at2"/>
<comment type="caution">
    <text evidence="1">The sequence shown here is derived from an EMBL/GenBank/DDBJ whole genome shotgun (WGS) entry which is preliminary data.</text>
</comment>
<gene>
    <name evidence="1" type="ORF">ST44_02230</name>
</gene>
<dbReference type="EMBL" id="JXQK01000020">
    <property type="protein sequence ID" value="KIP64473.1"/>
    <property type="molecule type" value="Genomic_DNA"/>
</dbReference>